<evidence type="ECO:0000256" key="2">
    <source>
        <dbReference type="ARBA" id="ARBA00022963"/>
    </source>
</evidence>
<dbReference type="InterPro" id="IPR002641">
    <property type="entry name" value="PNPLA_dom"/>
</dbReference>
<evidence type="ECO:0000259" key="6">
    <source>
        <dbReference type="PROSITE" id="PS51635"/>
    </source>
</evidence>
<dbReference type="PANTHER" id="PTHR14226:SF29">
    <property type="entry name" value="NEUROPATHY TARGET ESTERASE SWS"/>
    <property type="match status" value="1"/>
</dbReference>
<dbReference type="PANTHER" id="PTHR14226">
    <property type="entry name" value="NEUROPATHY TARGET ESTERASE/SWISS CHEESE D.MELANOGASTER"/>
    <property type="match status" value="1"/>
</dbReference>
<feature type="active site" description="Proton acceptor" evidence="4">
    <location>
        <position position="207"/>
    </location>
</feature>
<feature type="domain" description="PNPLA" evidence="6">
    <location>
        <begin position="31"/>
        <end position="220"/>
    </location>
</feature>
<name>A0ABS9EP02_9BACT</name>
<evidence type="ECO:0000256" key="5">
    <source>
        <dbReference type="SAM" id="SignalP"/>
    </source>
</evidence>
<organism evidence="7 8">
    <name type="scientific">Dethiosulfovibrio marinus</name>
    <dbReference type="NCBI Taxonomy" id="133532"/>
    <lineage>
        <taxon>Bacteria</taxon>
        <taxon>Thermotogati</taxon>
        <taxon>Synergistota</taxon>
        <taxon>Synergistia</taxon>
        <taxon>Synergistales</taxon>
        <taxon>Dethiosulfovibrionaceae</taxon>
        <taxon>Dethiosulfovibrio</taxon>
    </lineage>
</organism>
<keyword evidence="1 4" id="KW-0378">Hydrolase</keyword>
<keyword evidence="3 4" id="KW-0443">Lipid metabolism</keyword>
<dbReference type="Proteomes" id="UP001200430">
    <property type="component" value="Unassembled WGS sequence"/>
</dbReference>
<dbReference type="EMBL" id="JAKGUD010000009">
    <property type="protein sequence ID" value="MCF4142912.1"/>
    <property type="molecule type" value="Genomic_DNA"/>
</dbReference>
<dbReference type="RefSeq" id="WP_236099630.1">
    <property type="nucleotide sequence ID" value="NZ_JAKGUD010000009.1"/>
</dbReference>
<feature type="short sequence motif" description="DGA/G" evidence="4">
    <location>
        <begin position="207"/>
        <end position="209"/>
    </location>
</feature>
<feature type="short sequence motif" description="GXGXXG" evidence="4">
    <location>
        <begin position="35"/>
        <end position="40"/>
    </location>
</feature>
<feature type="short sequence motif" description="GXSXG" evidence="4">
    <location>
        <begin position="62"/>
        <end position="66"/>
    </location>
</feature>
<feature type="signal peptide" evidence="5">
    <location>
        <begin position="1"/>
        <end position="24"/>
    </location>
</feature>
<keyword evidence="5" id="KW-0732">Signal</keyword>
<dbReference type="InterPro" id="IPR050301">
    <property type="entry name" value="NTE"/>
</dbReference>
<evidence type="ECO:0000313" key="7">
    <source>
        <dbReference type="EMBL" id="MCF4142912.1"/>
    </source>
</evidence>
<evidence type="ECO:0000256" key="4">
    <source>
        <dbReference type="PROSITE-ProRule" id="PRU01161"/>
    </source>
</evidence>
<comment type="caution">
    <text evidence="7">The sequence shown here is derived from an EMBL/GenBank/DDBJ whole genome shotgun (WGS) entry which is preliminary data.</text>
</comment>
<proteinExistence type="predicted"/>
<dbReference type="InterPro" id="IPR016035">
    <property type="entry name" value="Acyl_Trfase/lysoPLipase"/>
</dbReference>
<protein>
    <submittedName>
        <fullName evidence="7">Patatin-like phospholipase family protein</fullName>
    </submittedName>
</protein>
<reference evidence="7 8" key="1">
    <citation type="submission" date="2022-01" db="EMBL/GenBank/DDBJ databases">
        <title>Dethiosulfovibrio faecalis sp. nov., a novel proteolytic, non-sulfur-reducing bacterium isolated from a marine aquaculture solid waste bioreactor.</title>
        <authorList>
            <person name="Grabowski S."/>
            <person name="Apolinario E."/>
            <person name="Schneider N."/>
            <person name="Marshall C.W."/>
            <person name="Sowers K.R."/>
        </authorList>
    </citation>
    <scope>NUCLEOTIDE SEQUENCE [LARGE SCALE GENOMIC DNA]</scope>
    <source>
        <strain evidence="7 8">DSM 12537</strain>
    </source>
</reference>
<evidence type="ECO:0000313" key="8">
    <source>
        <dbReference type="Proteomes" id="UP001200430"/>
    </source>
</evidence>
<evidence type="ECO:0000256" key="1">
    <source>
        <dbReference type="ARBA" id="ARBA00022801"/>
    </source>
</evidence>
<keyword evidence="2 4" id="KW-0442">Lipid degradation</keyword>
<keyword evidence="8" id="KW-1185">Reference proteome</keyword>
<dbReference type="PROSITE" id="PS51635">
    <property type="entry name" value="PNPLA"/>
    <property type="match status" value="1"/>
</dbReference>
<accession>A0ABS9EP02</accession>
<dbReference type="CDD" id="cd07205">
    <property type="entry name" value="Pat_PNPLA6_PNPLA7_NTE1_like"/>
    <property type="match status" value="1"/>
</dbReference>
<gene>
    <name evidence="7" type="ORF">L2W38_08775</name>
</gene>
<evidence type="ECO:0000256" key="3">
    <source>
        <dbReference type="ARBA" id="ARBA00023098"/>
    </source>
</evidence>
<dbReference type="Gene3D" id="3.40.1090.10">
    <property type="entry name" value="Cytosolic phospholipase A2 catalytic domain"/>
    <property type="match status" value="2"/>
</dbReference>
<feature type="active site" description="Nucleophile" evidence="4">
    <location>
        <position position="64"/>
    </location>
</feature>
<dbReference type="Pfam" id="PF01734">
    <property type="entry name" value="Patatin"/>
    <property type="match status" value="1"/>
</dbReference>
<dbReference type="SUPFAM" id="SSF52151">
    <property type="entry name" value="FabD/lysophospholipase-like"/>
    <property type="match status" value="1"/>
</dbReference>
<feature type="chain" id="PRO_5046784225" evidence="5">
    <location>
        <begin position="25"/>
        <end position="693"/>
    </location>
</feature>
<sequence length="693" mass="75219">MKKKGLALFLAMCFCISMSSSSMAKTGAIVLALSGGGTKGLAHVGVLKALKAEGIPVAGIVGTSMGAIIGGLSAAGYSPQELEDVLEKVDIGGVILGNGENRNSEPKNREISPLMPKLELNAHGQVIGPKGPLSGASALNLFQKLTSRVSVVQFNELPIPFAAVATDLETGEKVVLRHGSLASAMRASMSIPGLFEPWPIEGRLLVDGGLVSNMPVTTAKEMFPDYPIVAVNVCSDLRKSDEMKTMVDVIDQTITILTSQNVDREESKADVIIKPKVGNMATLGNVEIGDMVRLGVIAAESKMAAIKSLAAQAPSAPEHRPTILRLVRRISVEGVPEDFADNIKGKFSDWIGRPVHPEDIVSAAEWIRSREDVKTVDYQLVEKTDGVEVVLKIQRQPAYRIALDGHATNLSGGSWIGIRSRMMDLAYDGDYLNVDAILGDDWAAKADYHFAVDKGSYEMGLRAGRVSMKPYGKWDMLSLSIGRTFDTDGSSLTVGALGSQMEGSGQTVEAWGPIVKWYSSGIKGQDAPEDESYLSFGAWYPSEGEEMLFRIEGGVDKPLSSRWRGYLKAGLMEGNSDGRYIGQGAYLGAREELYSLADRPILGERFAWWRLGFRRRLGESGDSPWEGELFGGQGYVWDNGGELFDEPWEVGVALTVPSRLLKARFLAIYDDDNDWTFGFSIGDPMWTLRYPFP</sequence>